<name>A0A5B9GCF5_9NEOP</name>
<feature type="disulfide bond" evidence="3">
    <location>
        <begin position="116"/>
        <end position="136"/>
    </location>
</feature>
<feature type="disulfide bond" evidence="3">
    <location>
        <begin position="69"/>
        <end position="127"/>
    </location>
</feature>
<feature type="signal peptide" evidence="4">
    <location>
        <begin position="1"/>
        <end position="19"/>
    </location>
</feature>
<evidence type="ECO:0000256" key="1">
    <source>
        <dbReference type="ARBA" id="ARBA00008098"/>
    </source>
</evidence>
<reference evidence="5" key="1">
    <citation type="submission" date="2019-01" db="EMBL/GenBank/DDBJ databases">
        <title>Antennal transcriptome and differential expression of olfactory genes in the Conogethes pinicolalis (Lepidoptera: Crambidae).</title>
        <authorList>
            <person name="Jing D."/>
            <person name="Zhang T."/>
            <person name="Wang Z."/>
            <person name="He K."/>
            <person name="Bai S."/>
        </authorList>
    </citation>
    <scope>NUCLEOTIDE SEQUENCE</scope>
</reference>
<dbReference type="Pfam" id="PF01395">
    <property type="entry name" value="PBP_GOBP"/>
    <property type="match status" value="1"/>
</dbReference>
<dbReference type="SMART" id="SM00708">
    <property type="entry name" value="PhBP"/>
    <property type="match status" value="1"/>
</dbReference>
<feature type="chain" id="PRO_5023083789" evidence="4">
    <location>
        <begin position="20"/>
        <end position="161"/>
    </location>
</feature>
<evidence type="ECO:0000256" key="3">
    <source>
        <dbReference type="PIRSR" id="PIRSR015604-1"/>
    </source>
</evidence>
<keyword evidence="2" id="KW-0813">Transport</keyword>
<dbReference type="AlphaFoldDB" id="A0A5B9GCF5"/>
<evidence type="ECO:0000256" key="2">
    <source>
        <dbReference type="ARBA" id="ARBA00022448"/>
    </source>
</evidence>
<dbReference type="PRINTS" id="PR00484">
    <property type="entry name" value="PBPGOBP"/>
</dbReference>
<keyword evidence="3" id="KW-1015">Disulfide bond</keyword>
<dbReference type="InterPro" id="IPR006072">
    <property type="entry name" value="Odorant/phero-bd_Lep"/>
</dbReference>
<dbReference type="GO" id="GO:0005549">
    <property type="term" value="F:odorant binding"/>
    <property type="evidence" value="ECO:0007669"/>
    <property type="project" value="InterPro"/>
</dbReference>
<evidence type="ECO:0000256" key="4">
    <source>
        <dbReference type="SAM" id="SignalP"/>
    </source>
</evidence>
<dbReference type="CDD" id="cd23992">
    <property type="entry name" value="PBP_GOBP"/>
    <property type="match status" value="1"/>
</dbReference>
<evidence type="ECO:0000313" key="5">
    <source>
        <dbReference type="EMBL" id="QEE82696.1"/>
    </source>
</evidence>
<accession>A0A5B9GCF5</accession>
<sequence length="161" mass="17847">MGMLVKLLLVIVASVGVQCSQDILKKMTVNFGKALEACKKEIDLPDSVNAELYNFWKEDYQLTNRQAGCAMICMSTKLDLVDPDGNMHHGNAHEYAKKHGADDATAKQLVDMLHTCEKSVGKMDDNCERALGIARCFKAEIHKLKWAPDPEVVLAEILAEV</sequence>
<dbReference type="InterPro" id="IPR036728">
    <property type="entry name" value="PBP_GOBP_sf"/>
</dbReference>
<feature type="disulfide bond" evidence="3">
    <location>
        <begin position="38"/>
        <end position="73"/>
    </location>
</feature>
<gene>
    <name evidence="5" type="primary">PBP1</name>
</gene>
<protein>
    <submittedName>
        <fullName evidence="5">Pheromone-binding protein 1</fullName>
    </submittedName>
</protein>
<dbReference type="Gene3D" id="1.10.238.20">
    <property type="entry name" value="Pheromone/general odorant binding protein domain"/>
    <property type="match status" value="1"/>
</dbReference>
<dbReference type="InterPro" id="IPR006170">
    <property type="entry name" value="PBP/GOBP"/>
</dbReference>
<keyword evidence="4" id="KW-0732">Signal</keyword>
<dbReference type="SUPFAM" id="SSF47565">
    <property type="entry name" value="Insect pheromone/odorant-binding proteins"/>
    <property type="match status" value="1"/>
</dbReference>
<dbReference type="EMBL" id="MK458337">
    <property type="protein sequence ID" value="QEE82696.1"/>
    <property type="molecule type" value="mRNA"/>
</dbReference>
<dbReference type="PIRSF" id="PIRSF015604">
    <property type="entry name" value="Odorant/phero_bd"/>
    <property type="match status" value="1"/>
</dbReference>
<proteinExistence type="evidence at transcript level"/>
<organism evidence="5">
    <name type="scientific">Conogethes pinicolalis</name>
    <dbReference type="NCBI Taxonomy" id="1178461"/>
    <lineage>
        <taxon>Eukaryota</taxon>
        <taxon>Metazoa</taxon>
        <taxon>Ecdysozoa</taxon>
        <taxon>Arthropoda</taxon>
        <taxon>Hexapoda</taxon>
        <taxon>Insecta</taxon>
        <taxon>Pterygota</taxon>
        <taxon>Neoptera</taxon>
        <taxon>Endopterygota</taxon>
        <taxon>Lepidoptera</taxon>
        <taxon>Glossata</taxon>
        <taxon>Ditrysia</taxon>
        <taxon>Pyraloidea</taxon>
        <taxon>Crambidae</taxon>
        <taxon>Spilomelinae</taxon>
        <taxon>Conogethes</taxon>
    </lineage>
</organism>
<comment type="similarity">
    <text evidence="1">Belongs to the PBP/GOBP family.</text>
</comment>